<name>A0ABQ2RW88_9DEIO</name>
<dbReference type="InterPro" id="IPR027417">
    <property type="entry name" value="P-loop_NTPase"/>
</dbReference>
<dbReference type="InterPro" id="IPR050742">
    <property type="entry name" value="Helicase_Restrict-Modif_Enz"/>
</dbReference>
<protein>
    <submittedName>
        <fullName evidence="2">Type III restriction protein res subunit</fullName>
    </submittedName>
</protein>
<evidence type="ECO:0000259" key="1">
    <source>
        <dbReference type="Pfam" id="PF04851"/>
    </source>
</evidence>
<dbReference type="EMBL" id="BMQM01000027">
    <property type="protein sequence ID" value="GGR68360.1"/>
    <property type="molecule type" value="Genomic_DNA"/>
</dbReference>
<gene>
    <name evidence="2" type="ORF">GCM10008959_33100</name>
</gene>
<dbReference type="SUPFAM" id="SSF52540">
    <property type="entry name" value="P-loop containing nucleoside triphosphate hydrolases"/>
    <property type="match status" value="1"/>
</dbReference>
<dbReference type="Pfam" id="PF04851">
    <property type="entry name" value="ResIII"/>
    <property type="match status" value="1"/>
</dbReference>
<dbReference type="Proteomes" id="UP000634308">
    <property type="component" value="Unassembled WGS sequence"/>
</dbReference>
<reference evidence="3" key="1">
    <citation type="journal article" date="2019" name="Int. J. Syst. Evol. Microbiol.">
        <title>The Global Catalogue of Microorganisms (GCM) 10K type strain sequencing project: providing services to taxonomists for standard genome sequencing and annotation.</title>
        <authorList>
            <consortium name="The Broad Institute Genomics Platform"/>
            <consortium name="The Broad Institute Genome Sequencing Center for Infectious Disease"/>
            <person name="Wu L."/>
            <person name="Ma J."/>
        </authorList>
    </citation>
    <scope>NUCLEOTIDE SEQUENCE [LARGE SCALE GENOMIC DNA]</scope>
    <source>
        <strain evidence="3">JCM 31404</strain>
    </source>
</reference>
<dbReference type="InterPro" id="IPR006935">
    <property type="entry name" value="Helicase/UvrB_N"/>
</dbReference>
<dbReference type="Gene3D" id="3.40.50.300">
    <property type="entry name" value="P-loop containing nucleotide triphosphate hydrolases"/>
    <property type="match status" value="2"/>
</dbReference>
<organism evidence="2 3">
    <name type="scientific">Deinococcus seoulensis</name>
    <dbReference type="NCBI Taxonomy" id="1837379"/>
    <lineage>
        <taxon>Bacteria</taxon>
        <taxon>Thermotogati</taxon>
        <taxon>Deinococcota</taxon>
        <taxon>Deinococci</taxon>
        <taxon>Deinococcales</taxon>
        <taxon>Deinococcaceae</taxon>
        <taxon>Deinococcus</taxon>
    </lineage>
</organism>
<keyword evidence="3" id="KW-1185">Reference proteome</keyword>
<feature type="domain" description="Helicase/UvrB N-terminal" evidence="1">
    <location>
        <begin position="101"/>
        <end position="310"/>
    </location>
</feature>
<accession>A0ABQ2RW88</accession>
<dbReference type="PANTHER" id="PTHR47396:SF1">
    <property type="entry name" value="ATP-DEPENDENT HELICASE IRC3-RELATED"/>
    <property type="match status" value="1"/>
</dbReference>
<sequence length="861" mass="96014">MAPRKKAQSADGTLFDISEYMATAVCVPKLREAVQAWREGGYKGVTGTTQLLLRHWFHTEHRLPNGRMFTYHAAQRGALETLIYTWEVAGVRTRLDLLEAFAIKELLQGQQLPGNDGLSRLALKMATGSGKTKVMSLAVAWQYFNAIRERDPAVASAYAKSFLVIAPNIIVLERLAQDFTGGRIFQTDPVIPPALKAFWDVEVVARGEGGSTVSSAEGVLYLTNIQQLYPVAEPEATNPLAAMLGSRPPTTLTPTVPFTDRIVKRGQPVMVLNDEAHHTHDENSAWNGVIRDLAQKVPLSLQLDVTATPRFQKGGLFPWVVYDYPLKQAILDAIVKRPVKGITKAAEIQSDIASVRYQAFLTAGVNRWREYREALQPFGKKPALFVMMNTTAEADDVADWLRTKYPEDFGGDGTLVIHTDKTGEVSKKDLETARRAASTIDEDDSPTNAVVSVMMLREGWDVQNVTVVVGLRPYTAKANILPEQAIGRGLRLMFRGQGNGYTERVDIIGNKNFMSFVEDLEKLEQIKLDAEDLDGGKPILIPQIHFVPEKAEYDIALPMLSASLIRKRSIADEVAALDVMAFQHQPLPLKKGSKEAQTFRYEGKDILTLETLVSKDYEIQTPQTAGEVISFYAKLIAQDVKLPSQFNVVAPKIREWFEHRAFGETVSLDDGAVIQAMSSNVAAYVCRDLFTKALRAFSIEGQEPEVIADPVRLSDINPFPWTRPVYEADKTPWNLAPCGNGFEREFAKFLDMADDVRAFGKLHEQFPFSIAYVDGHTSLRYYHPDFVAIDTTGVHWIIETKGAETEEVQFKDRAATQWCEHATALTGTPWRYLKVPQKQFKSLQPESLAELQALHKGGPLF</sequence>
<dbReference type="PANTHER" id="PTHR47396">
    <property type="entry name" value="TYPE I RESTRICTION ENZYME ECOKI R PROTEIN"/>
    <property type="match status" value="1"/>
</dbReference>
<evidence type="ECO:0000313" key="2">
    <source>
        <dbReference type="EMBL" id="GGR68360.1"/>
    </source>
</evidence>
<proteinExistence type="predicted"/>
<evidence type="ECO:0000313" key="3">
    <source>
        <dbReference type="Proteomes" id="UP000634308"/>
    </source>
</evidence>
<comment type="caution">
    <text evidence="2">The sequence shown here is derived from an EMBL/GenBank/DDBJ whole genome shotgun (WGS) entry which is preliminary data.</text>
</comment>